<feature type="compositionally biased region" description="Basic and acidic residues" evidence="1">
    <location>
        <begin position="331"/>
        <end position="340"/>
    </location>
</feature>
<feature type="compositionally biased region" description="Pro residues" evidence="1">
    <location>
        <begin position="28"/>
        <end position="43"/>
    </location>
</feature>
<feature type="compositionally biased region" description="Polar residues" evidence="1">
    <location>
        <begin position="140"/>
        <end position="151"/>
    </location>
</feature>
<comment type="caution">
    <text evidence="2">The sequence shown here is derived from an EMBL/GenBank/DDBJ whole genome shotgun (WGS) entry which is preliminary data.</text>
</comment>
<feature type="region of interest" description="Disordered" evidence="1">
    <location>
        <begin position="318"/>
        <end position="358"/>
    </location>
</feature>
<evidence type="ECO:0000313" key="2">
    <source>
        <dbReference type="EMBL" id="ETO21720.1"/>
    </source>
</evidence>
<organism evidence="2 3">
    <name type="scientific">Reticulomyxa filosa</name>
    <dbReference type="NCBI Taxonomy" id="46433"/>
    <lineage>
        <taxon>Eukaryota</taxon>
        <taxon>Sar</taxon>
        <taxon>Rhizaria</taxon>
        <taxon>Retaria</taxon>
        <taxon>Foraminifera</taxon>
        <taxon>Monothalamids</taxon>
        <taxon>Reticulomyxidae</taxon>
        <taxon>Reticulomyxa</taxon>
    </lineage>
</organism>
<protein>
    <submittedName>
        <fullName evidence="2">Uncharacterized protein</fullName>
    </submittedName>
</protein>
<proteinExistence type="predicted"/>
<evidence type="ECO:0000313" key="3">
    <source>
        <dbReference type="Proteomes" id="UP000023152"/>
    </source>
</evidence>
<feature type="compositionally biased region" description="Low complexity" evidence="1">
    <location>
        <begin position="318"/>
        <end position="330"/>
    </location>
</feature>
<name>X6N601_RETFI</name>
<evidence type="ECO:0000256" key="1">
    <source>
        <dbReference type="SAM" id="MobiDB-lite"/>
    </source>
</evidence>
<feature type="compositionally biased region" description="Polar residues" evidence="1">
    <location>
        <begin position="8"/>
        <end position="21"/>
    </location>
</feature>
<feature type="compositionally biased region" description="Low complexity" evidence="1">
    <location>
        <begin position="184"/>
        <end position="209"/>
    </location>
</feature>
<reference evidence="2 3" key="1">
    <citation type="journal article" date="2013" name="Curr. Biol.">
        <title>The Genome of the Foraminiferan Reticulomyxa filosa.</title>
        <authorList>
            <person name="Glockner G."/>
            <person name="Hulsmann N."/>
            <person name="Schleicher M."/>
            <person name="Noegel A.A."/>
            <person name="Eichinger L."/>
            <person name="Gallinger C."/>
            <person name="Pawlowski J."/>
            <person name="Sierra R."/>
            <person name="Euteneuer U."/>
            <person name="Pillet L."/>
            <person name="Moustafa A."/>
            <person name="Platzer M."/>
            <person name="Groth M."/>
            <person name="Szafranski K."/>
            <person name="Schliwa M."/>
        </authorList>
    </citation>
    <scope>NUCLEOTIDE SEQUENCE [LARGE SCALE GENOMIC DNA]</scope>
</reference>
<dbReference type="Proteomes" id="UP000023152">
    <property type="component" value="Unassembled WGS sequence"/>
</dbReference>
<dbReference type="EMBL" id="ASPP01011366">
    <property type="protein sequence ID" value="ETO21720.1"/>
    <property type="molecule type" value="Genomic_DNA"/>
</dbReference>
<feature type="compositionally biased region" description="Low complexity" evidence="1">
    <location>
        <begin position="152"/>
        <end position="170"/>
    </location>
</feature>
<dbReference type="AlphaFoldDB" id="X6N601"/>
<feature type="compositionally biased region" description="Polar residues" evidence="1">
    <location>
        <begin position="215"/>
        <end position="236"/>
    </location>
</feature>
<accession>X6N601</accession>
<feature type="non-terminal residue" evidence="2">
    <location>
        <position position="1"/>
    </location>
</feature>
<feature type="region of interest" description="Disordered" evidence="1">
    <location>
        <begin position="140"/>
        <end position="242"/>
    </location>
</feature>
<gene>
    <name evidence="2" type="ORF">RFI_15483</name>
</gene>
<sequence length="358" mass="38450">QQQQQQQSHQKNTQSSDSTLTDGAPLGSPSPPPPALLLSPPLPLQSVSASPLLSLYLVGTNAVNSDPSDDKCDHRSSPMTTPKRRNESELTLSASETDNDMLCIAEDDEKEDNIQMAREESKSKKYNHWLNLFETSVKQNNINTNDVTLAESTKQTSPKSKSSKKNPASKVFSKLWPRHQKDASSSSSSSSSFSSSSFSLSSSESQSSSKKNPSKQKPNAKTTVQNKTKGNTQNTDIGGVASAEADAQSKLVMTHPTKTAISISSSSFTQDTPTSSGYFKESDREISSHELITSSSSLALSHSSPLMQGYAFVKHSSTSTSLSLSTGGTTKENKGKEKGKALTINQTSTSIAEHIKPR</sequence>
<feature type="region of interest" description="Disordered" evidence="1">
    <location>
        <begin position="1"/>
        <end position="44"/>
    </location>
</feature>
<feature type="region of interest" description="Disordered" evidence="1">
    <location>
        <begin position="61"/>
        <end position="100"/>
    </location>
</feature>
<keyword evidence="3" id="KW-1185">Reference proteome</keyword>